<accession>R0H2H4</accession>
<keyword evidence="10" id="KW-1185">Reference proteome</keyword>
<evidence type="ECO:0000256" key="2">
    <source>
        <dbReference type="ARBA" id="ARBA00022737"/>
    </source>
</evidence>
<dbReference type="PANTHER" id="PTHR45614:SF273">
    <property type="entry name" value="MYB DOMAIN PROTEIN 100-RELATED"/>
    <property type="match status" value="1"/>
</dbReference>
<evidence type="ECO:0000313" key="10">
    <source>
        <dbReference type="Proteomes" id="UP000029121"/>
    </source>
</evidence>
<dbReference type="SUPFAM" id="SSF46689">
    <property type="entry name" value="Homeodomain-like"/>
    <property type="match status" value="1"/>
</dbReference>
<comment type="subcellular location">
    <subcellularLocation>
        <location evidence="1">Nucleus</location>
    </subcellularLocation>
</comment>
<evidence type="ECO:0000256" key="5">
    <source>
        <dbReference type="ARBA" id="ARBA00023163"/>
    </source>
</evidence>
<feature type="domain" description="Myb-like" evidence="7">
    <location>
        <begin position="145"/>
        <end position="191"/>
    </location>
</feature>
<protein>
    <submittedName>
        <fullName evidence="9">Uncharacterized protein</fullName>
    </submittedName>
</protein>
<dbReference type="KEGG" id="crb:17878603"/>
<dbReference type="PROSITE" id="PS51294">
    <property type="entry name" value="HTH_MYB"/>
    <property type="match status" value="2"/>
</dbReference>
<keyword evidence="6" id="KW-0539">Nucleus</keyword>
<evidence type="ECO:0000256" key="3">
    <source>
        <dbReference type="ARBA" id="ARBA00023015"/>
    </source>
</evidence>
<dbReference type="InterPro" id="IPR050560">
    <property type="entry name" value="MYB_TF"/>
</dbReference>
<dbReference type="eggNOG" id="KOG0048">
    <property type="taxonomic scope" value="Eukaryota"/>
</dbReference>
<dbReference type="STRING" id="81985.R0H2H4"/>
<dbReference type="CDD" id="cd00167">
    <property type="entry name" value="SANT"/>
    <property type="match status" value="2"/>
</dbReference>
<dbReference type="GO" id="GO:0000981">
    <property type="term" value="F:DNA-binding transcription factor activity, RNA polymerase II-specific"/>
    <property type="evidence" value="ECO:0007669"/>
    <property type="project" value="TreeGrafter"/>
</dbReference>
<keyword evidence="4" id="KW-0238">DNA-binding</keyword>
<dbReference type="InterPro" id="IPR009057">
    <property type="entry name" value="Homeodomain-like_sf"/>
</dbReference>
<dbReference type="InterPro" id="IPR001005">
    <property type="entry name" value="SANT/Myb"/>
</dbReference>
<feature type="domain" description="HTH myb-type" evidence="8">
    <location>
        <begin position="145"/>
        <end position="191"/>
    </location>
</feature>
<reference evidence="10" key="1">
    <citation type="journal article" date="2013" name="Nat. Genet.">
        <title>The Capsella rubella genome and the genomic consequences of rapid mating system evolution.</title>
        <authorList>
            <person name="Slotte T."/>
            <person name="Hazzouri K.M."/>
            <person name="Agren J.A."/>
            <person name="Koenig D."/>
            <person name="Maumus F."/>
            <person name="Guo Y.L."/>
            <person name="Steige K."/>
            <person name="Platts A.E."/>
            <person name="Escobar J.S."/>
            <person name="Newman L.K."/>
            <person name="Wang W."/>
            <person name="Mandakova T."/>
            <person name="Vello E."/>
            <person name="Smith L.M."/>
            <person name="Henz S.R."/>
            <person name="Steffen J."/>
            <person name="Takuno S."/>
            <person name="Brandvain Y."/>
            <person name="Coop G."/>
            <person name="Andolfatto P."/>
            <person name="Hu T.T."/>
            <person name="Blanchette M."/>
            <person name="Clark R.M."/>
            <person name="Quesneville H."/>
            <person name="Nordborg M."/>
            <person name="Gaut B.S."/>
            <person name="Lysak M.A."/>
            <person name="Jenkins J."/>
            <person name="Grimwood J."/>
            <person name="Chapman J."/>
            <person name="Prochnik S."/>
            <person name="Shu S."/>
            <person name="Rokhsar D."/>
            <person name="Schmutz J."/>
            <person name="Weigel D."/>
            <person name="Wright S.I."/>
        </authorList>
    </citation>
    <scope>NUCLEOTIDE SEQUENCE [LARGE SCALE GENOMIC DNA]</scope>
    <source>
        <strain evidence="10">cv. Monte Gargano</strain>
    </source>
</reference>
<gene>
    <name evidence="9" type="ORF">CARUB_v10007482mg</name>
</gene>
<sequence length="378" mass="43189">MYHQNLISSVPNQISNPHNCVTQNHLFPILPPNEIPSTYPFMGNSSYSNTDAFEGFQHNITGDLKFPKTYYTPFPVTSQGIPYDMHGFQVNPMLNDISHNQGNITGNHEPTLVHFMVESQQTNVSEPEEKVIIKTDQKKKGISHKGQWNLAEDKLLRKMVKRIGTRRWTEIAKSFQGRVGKQCRERWHNHLRPDIQKNAWSEEEDQILVQIHKQVGNKWTQIAKRLPGRSENIVKNHWNATKRRLLSMKNKRSGALPPPNNTLENYIWSTAVNNLNRGAVANAEMENNKRENVADGVMMNLNLDATRQTAATTSVYVPEKTVYTWGNLVGGRQNPATMMMDAYVPEKTAVPWGNDFTRVNEPVDDDDAHEWMLMNGCS</sequence>
<dbReference type="Gene3D" id="1.10.10.60">
    <property type="entry name" value="Homeodomain-like"/>
    <property type="match status" value="2"/>
</dbReference>
<evidence type="ECO:0000259" key="7">
    <source>
        <dbReference type="PROSITE" id="PS50090"/>
    </source>
</evidence>
<evidence type="ECO:0000313" key="9">
    <source>
        <dbReference type="EMBL" id="EOA18860.1"/>
    </source>
</evidence>
<evidence type="ECO:0000256" key="4">
    <source>
        <dbReference type="ARBA" id="ARBA00023125"/>
    </source>
</evidence>
<dbReference type="EMBL" id="KB870811">
    <property type="protein sequence ID" value="EOA18860.1"/>
    <property type="molecule type" value="Genomic_DNA"/>
</dbReference>
<dbReference type="InterPro" id="IPR017930">
    <property type="entry name" value="Myb_dom"/>
</dbReference>
<dbReference type="AlphaFoldDB" id="R0H2H4"/>
<keyword evidence="3" id="KW-0805">Transcription regulation</keyword>
<evidence type="ECO:0000256" key="6">
    <source>
        <dbReference type="ARBA" id="ARBA00023242"/>
    </source>
</evidence>
<dbReference type="SMART" id="SM00717">
    <property type="entry name" value="SANT"/>
    <property type="match status" value="2"/>
</dbReference>
<dbReference type="Proteomes" id="UP000029121">
    <property type="component" value="Unassembled WGS sequence"/>
</dbReference>
<feature type="domain" description="Myb-like" evidence="7">
    <location>
        <begin position="192"/>
        <end position="242"/>
    </location>
</feature>
<dbReference type="GO" id="GO:0000978">
    <property type="term" value="F:RNA polymerase II cis-regulatory region sequence-specific DNA binding"/>
    <property type="evidence" value="ECO:0007669"/>
    <property type="project" value="TreeGrafter"/>
</dbReference>
<feature type="domain" description="HTH myb-type" evidence="8">
    <location>
        <begin position="192"/>
        <end position="246"/>
    </location>
</feature>
<organism evidence="9 10">
    <name type="scientific">Capsella rubella</name>
    <dbReference type="NCBI Taxonomy" id="81985"/>
    <lineage>
        <taxon>Eukaryota</taxon>
        <taxon>Viridiplantae</taxon>
        <taxon>Streptophyta</taxon>
        <taxon>Embryophyta</taxon>
        <taxon>Tracheophyta</taxon>
        <taxon>Spermatophyta</taxon>
        <taxon>Magnoliopsida</taxon>
        <taxon>eudicotyledons</taxon>
        <taxon>Gunneridae</taxon>
        <taxon>Pentapetalae</taxon>
        <taxon>rosids</taxon>
        <taxon>malvids</taxon>
        <taxon>Brassicales</taxon>
        <taxon>Brassicaceae</taxon>
        <taxon>Camelineae</taxon>
        <taxon>Capsella</taxon>
    </lineage>
</organism>
<dbReference type="GO" id="GO:0005634">
    <property type="term" value="C:nucleus"/>
    <property type="evidence" value="ECO:0007669"/>
    <property type="project" value="UniProtKB-SubCell"/>
</dbReference>
<dbReference type="PANTHER" id="PTHR45614">
    <property type="entry name" value="MYB PROTEIN-RELATED"/>
    <property type="match status" value="1"/>
</dbReference>
<evidence type="ECO:0000256" key="1">
    <source>
        <dbReference type="ARBA" id="ARBA00004123"/>
    </source>
</evidence>
<dbReference type="FunFam" id="1.10.10.60:FF:000010">
    <property type="entry name" value="Transcriptional activator Myb isoform A"/>
    <property type="match status" value="1"/>
</dbReference>
<keyword evidence="2" id="KW-0677">Repeat</keyword>
<dbReference type="PROSITE" id="PS50090">
    <property type="entry name" value="MYB_LIKE"/>
    <property type="match status" value="2"/>
</dbReference>
<evidence type="ECO:0000259" key="8">
    <source>
        <dbReference type="PROSITE" id="PS51294"/>
    </source>
</evidence>
<dbReference type="Pfam" id="PF13921">
    <property type="entry name" value="Myb_DNA-bind_6"/>
    <property type="match status" value="1"/>
</dbReference>
<proteinExistence type="predicted"/>
<keyword evidence="5" id="KW-0804">Transcription</keyword>
<name>R0H2H4_9BRAS</name>
<dbReference type="OrthoDB" id="1087319at2759"/>